<dbReference type="Proteomes" id="UP001165422">
    <property type="component" value="Unassembled WGS sequence"/>
</dbReference>
<keyword evidence="6" id="KW-0067">ATP-binding</keyword>
<dbReference type="InterPro" id="IPR038718">
    <property type="entry name" value="SNF2-like_sf"/>
</dbReference>
<dbReference type="RefSeq" id="WP_229981688.1">
    <property type="nucleotide sequence ID" value="NZ_JAJJPB010000018.1"/>
</dbReference>
<dbReference type="CDD" id="cd18793">
    <property type="entry name" value="SF2_C_SNF"/>
    <property type="match status" value="1"/>
</dbReference>
<keyword evidence="1" id="KW-0378">Hydrolase</keyword>
<dbReference type="PANTHER" id="PTHR10799">
    <property type="entry name" value="SNF2/RAD54 HELICASE FAMILY"/>
    <property type="match status" value="1"/>
</dbReference>
<keyword evidence="6" id="KW-0547">Nucleotide-binding</keyword>
<dbReference type="SMART" id="SM00487">
    <property type="entry name" value="DEXDc"/>
    <property type="match status" value="1"/>
</dbReference>
<dbReference type="InterPro" id="IPR027417">
    <property type="entry name" value="P-loop_NTPase"/>
</dbReference>
<evidence type="ECO:0000313" key="6">
    <source>
        <dbReference type="EMBL" id="MCC9295796.1"/>
    </source>
</evidence>
<name>A0ABS8N7L1_9CLOT</name>
<evidence type="ECO:0000313" key="7">
    <source>
        <dbReference type="Proteomes" id="UP001165422"/>
    </source>
</evidence>
<reference evidence="6" key="1">
    <citation type="submission" date="2021-11" db="EMBL/GenBank/DDBJ databases">
        <authorList>
            <person name="Qingchun L."/>
            <person name="Dong Z."/>
            <person name="Zongwei Q."/>
            <person name="Jia Z."/>
            <person name="Duotao L."/>
        </authorList>
    </citation>
    <scope>NUCLEOTIDE SEQUENCE</scope>
    <source>
        <strain evidence="6">WLY-B-L2</strain>
    </source>
</reference>
<gene>
    <name evidence="6" type="ORF">LN736_13090</name>
</gene>
<sequence>MNKDRLLQLFNEQISGKNHAKGMRIIDNDLVSSIEITNRETLVYIKGRVISESLVSEYNTEIELDAENKNIVSTYCSCRDYENNEFRRENYCCKHLIATFYRAADKLKDFSLLCESESENIFQSKYKNLDTLSVLLGDEKNKKEIKIEVYVDRNQWENKISAQFKIGLTSMSSGNLYVLKDIDQFLLVIYNNIPVVYGKNFTLDMKKDKFSTRDKCLVDFIQMLKSVEGSSTYRGRVKKSNIDGKYIHIPDYLVREFFKVIEKHRVYLNEGFLYRCVETEILDSPPPLEFDLKMVKEDYVLRVLNGMPMVLGSRNNVFFYGSTIYLPDREYCFRIKPFLDVFSGNNSVAFQGDEEDVILRELIPRLNLLSDNIVLSKAIKNKVVNEKCEFKFYFDKEGTRIILIVKVKYGAFEFNIFEDYTGKIVYRDSKKEEAVLKTLGSLGFERVENKFHFMRGDDYAFRFFKEEVGKLQEMGDVFYSENFRGIKFIKSKDISGEIKSGKYDYFEMGFKLGDIPSEETASILRAFRDNLKYYKLKTGEYLDLEELELRKFLKLLDVVSQRNIRDNHIEIDKNKSVYINNYMKKNHIRYIKGTAELKRIVDKFKNVKDLEFKEPENLRGTLREYQKIGYNWLKTLDYLGFGGILGDEMGLGKTLQVIVFLLSSTGSRSLIVVPTSLVYNWIHEFEKFAPDMKIAAVNGSKSCREKQIKYIDEYDVIITTYGLLKRDLKIYKNIKFDYCLLDEAQYIKNPHSQNAEAVKNINARRRFAITGTPVENSVMELWSIFDFIMPGYLYDEKRFSVRYYKRFKEEPVVIEDLKKLVKPFILRRRKKDVVGELPDKIERTVMVNMGDKQKKVYGTYARHAIELIEKKVKEDEFKNSKIEILAYITKLRQLCLDPSVIMENYNGKSAKIEALVELLIQSTEEGHKVLVFSQFTSILKNIGNRMKIEGIDYSYLDGSVSSKDRMTLVDEFNTGSNLVFLISLKAGGTGLNLTSADVVIHFDPWWNPAVEQQATDRAHRIGQKHVVEVIKLVTKGTIEEKVIQLQDEKKKLIDSLLGGELSGGQGIASLTEEEILKLFEQKV</sequence>
<evidence type="ECO:0000259" key="3">
    <source>
        <dbReference type="PROSITE" id="PS50966"/>
    </source>
</evidence>
<keyword evidence="2" id="KW-0479">Metal-binding</keyword>
<organism evidence="6 7">
    <name type="scientific">Clostridium aromativorans</name>
    <dbReference type="NCBI Taxonomy" id="2836848"/>
    <lineage>
        <taxon>Bacteria</taxon>
        <taxon>Bacillati</taxon>
        <taxon>Bacillota</taxon>
        <taxon>Clostridia</taxon>
        <taxon>Eubacteriales</taxon>
        <taxon>Clostridiaceae</taxon>
        <taxon>Clostridium</taxon>
    </lineage>
</organism>
<evidence type="ECO:0000259" key="4">
    <source>
        <dbReference type="PROSITE" id="PS51192"/>
    </source>
</evidence>
<dbReference type="InterPro" id="IPR049730">
    <property type="entry name" value="SNF2/RAD54-like_C"/>
</dbReference>
<dbReference type="Pfam" id="PF08455">
    <property type="entry name" value="SNF2_assoc"/>
    <property type="match status" value="1"/>
</dbReference>
<dbReference type="GO" id="GO:0004386">
    <property type="term" value="F:helicase activity"/>
    <property type="evidence" value="ECO:0007669"/>
    <property type="project" value="UniProtKB-KW"/>
</dbReference>
<keyword evidence="6" id="KW-0347">Helicase</keyword>
<dbReference type="Gene3D" id="3.40.50.10810">
    <property type="entry name" value="Tandem AAA-ATPase domain"/>
    <property type="match status" value="1"/>
</dbReference>
<keyword evidence="2" id="KW-0863">Zinc-finger</keyword>
<dbReference type="Pfam" id="PF00176">
    <property type="entry name" value="SNF2-rel_dom"/>
    <property type="match status" value="1"/>
</dbReference>
<feature type="domain" description="SWIM-type" evidence="3">
    <location>
        <begin position="58"/>
        <end position="104"/>
    </location>
</feature>
<comment type="caution">
    <text evidence="6">The sequence shown here is derived from an EMBL/GenBank/DDBJ whole genome shotgun (WGS) entry which is preliminary data.</text>
</comment>
<evidence type="ECO:0000256" key="2">
    <source>
        <dbReference type="PROSITE-ProRule" id="PRU00325"/>
    </source>
</evidence>
<dbReference type="PROSITE" id="PS51192">
    <property type="entry name" value="HELICASE_ATP_BIND_1"/>
    <property type="match status" value="1"/>
</dbReference>
<dbReference type="InterPro" id="IPR014001">
    <property type="entry name" value="Helicase_ATP-bd"/>
</dbReference>
<dbReference type="InterPro" id="IPR001650">
    <property type="entry name" value="Helicase_C-like"/>
</dbReference>
<dbReference type="Pfam" id="PF04434">
    <property type="entry name" value="SWIM"/>
    <property type="match status" value="1"/>
</dbReference>
<dbReference type="SUPFAM" id="SSF52540">
    <property type="entry name" value="P-loop containing nucleoside triphosphate hydrolases"/>
    <property type="match status" value="2"/>
</dbReference>
<evidence type="ECO:0000256" key="1">
    <source>
        <dbReference type="ARBA" id="ARBA00022801"/>
    </source>
</evidence>
<accession>A0ABS8N7L1</accession>
<proteinExistence type="predicted"/>
<dbReference type="SMART" id="SM00490">
    <property type="entry name" value="HELICc"/>
    <property type="match status" value="1"/>
</dbReference>
<dbReference type="EMBL" id="JAJJPB010000018">
    <property type="protein sequence ID" value="MCC9295796.1"/>
    <property type="molecule type" value="Genomic_DNA"/>
</dbReference>
<dbReference type="Gene3D" id="3.40.50.300">
    <property type="entry name" value="P-loop containing nucleotide triphosphate hydrolases"/>
    <property type="match status" value="1"/>
</dbReference>
<keyword evidence="7" id="KW-1185">Reference proteome</keyword>
<dbReference type="PROSITE" id="PS51194">
    <property type="entry name" value="HELICASE_CTER"/>
    <property type="match status" value="1"/>
</dbReference>
<feature type="domain" description="Helicase C-terminal" evidence="5">
    <location>
        <begin position="914"/>
        <end position="1075"/>
    </location>
</feature>
<evidence type="ECO:0000259" key="5">
    <source>
        <dbReference type="PROSITE" id="PS51194"/>
    </source>
</evidence>
<dbReference type="InterPro" id="IPR000330">
    <property type="entry name" value="SNF2_N"/>
</dbReference>
<dbReference type="Pfam" id="PF00271">
    <property type="entry name" value="Helicase_C"/>
    <property type="match status" value="1"/>
</dbReference>
<dbReference type="InterPro" id="IPR007527">
    <property type="entry name" value="Znf_SWIM"/>
</dbReference>
<protein>
    <submittedName>
        <fullName evidence="6">DEAD/DEAH box helicase</fullName>
    </submittedName>
</protein>
<dbReference type="InterPro" id="IPR013663">
    <property type="entry name" value="Helicase_SWF/SNF/SWI_bac"/>
</dbReference>
<feature type="domain" description="Helicase ATP-binding" evidence="4">
    <location>
        <begin position="634"/>
        <end position="791"/>
    </location>
</feature>
<dbReference type="PROSITE" id="PS50966">
    <property type="entry name" value="ZF_SWIM"/>
    <property type="match status" value="1"/>
</dbReference>
<keyword evidence="2" id="KW-0862">Zinc</keyword>
<dbReference type="CDD" id="cd18012">
    <property type="entry name" value="DEXQc_arch_SWI2_SNF2"/>
    <property type="match status" value="1"/>
</dbReference>